<dbReference type="AlphaFoldDB" id="A0A897MV62"/>
<evidence type="ECO:0000313" key="2">
    <source>
        <dbReference type="Proteomes" id="UP000663586"/>
    </source>
</evidence>
<dbReference type="EMBL" id="CP064786">
    <property type="protein sequence ID" value="QSG02953.1"/>
    <property type="molecule type" value="Genomic_DNA"/>
</dbReference>
<dbReference type="KEGG" id="hara:AArcS_1743"/>
<name>A0A897MV62_9EURY</name>
<gene>
    <name evidence="1" type="ORF">AArcS_1743</name>
</gene>
<reference evidence="1" key="1">
    <citation type="submission" date="2020-11" db="EMBL/GenBank/DDBJ databases">
        <title>Carbohydrate-dependent, anaerobic sulfur respiration: A novel catabolism in halophilic archaea.</title>
        <authorList>
            <person name="Sorokin D.Y."/>
            <person name="Messina E."/>
            <person name="Smedile F."/>
            <person name="La Cono V."/>
            <person name="Hallsworth J.E."/>
            <person name="Yakimov M.M."/>
        </authorList>
    </citation>
    <scope>NUCLEOTIDE SEQUENCE</scope>
    <source>
        <strain evidence="1">AArc-S</strain>
    </source>
</reference>
<proteinExistence type="predicted"/>
<organism evidence="1 2">
    <name type="scientific">Natranaeroarchaeum sulfidigenes</name>
    <dbReference type="NCBI Taxonomy" id="2784880"/>
    <lineage>
        <taxon>Archaea</taxon>
        <taxon>Methanobacteriati</taxon>
        <taxon>Methanobacteriota</taxon>
        <taxon>Stenosarchaea group</taxon>
        <taxon>Halobacteria</taxon>
        <taxon>Halobacteriales</taxon>
        <taxon>Natronoarchaeaceae</taxon>
        <taxon>Natranaeroarchaeum</taxon>
    </lineage>
</organism>
<protein>
    <submittedName>
        <fullName evidence="1">Uncharacterized protein</fullName>
    </submittedName>
</protein>
<evidence type="ECO:0000313" key="1">
    <source>
        <dbReference type="EMBL" id="QSG02953.1"/>
    </source>
</evidence>
<accession>A0A897MV62</accession>
<keyword evidence="2" id="KW-1185">Reference proteome</keyword>
<sequence>MDYRIGATQAIRTWGKMISTESEGPGFNFQQPRQAQFIDRYRSFLNNPSEETFRELWCDDAVVEHDNPNADILLQSFTGGADDFADFLRTFKEAEKYDPSWSDQLIWERALWELYSRLSPEEAAIITRKAEEGLAVFGISASGSYRDRIAVFQEFADWYQTTVGHPTAGTDHEVPVSVELEELFGAAATLSPRDLSAQLRGPYGPFYRFLYGGSEGMSGRTKKVALVDESEIVYAYAWGKKHNAYEREDQPEFWGGTYWESWKQQYAEYINNQVRSEFVLDDLDPCEIEPLFEDLTDEDAADLSRSVTKFIMGSQWGKYAWDDVVEHFQSAPEEASSLLSLFFDDTVNAITRLRAFREHTIHITDQPSRGPGSLQRMATSLLMFTELEDQLGLPSQRTAGFLENKSTLPEFKNGFRPDQYGVIIPPFRRLQKSIQQACDELGVDETATMLDVHNIVWIYNGGENEPRESELPPEALRSP</sequence>
<dbReference type="Proteomes" id="UP000663586">
    <property type="component" value="Chromosome"/>
</dbReference>